<organism evidence="4 5">
    <name type="scientific">Sedimentisphaera salicampi</name>
    <dbReference type="NCBI Taxonomy" id="1941349"/>
    <lineage>
        <taxon>Bacteria</taxon>
        <taxon>Pseudomonadati</taxon>
        <taxon>Planctomycetota</taxon>
        <taxon>Phycisphaerae</taxon>
        <taxon>Sedimentisphaerales</taxon>
        <taxon>Sedimentisphaeraceae</taxon>
        <taxon>Sedimentisphaera</taxon>
    </lineage>
</organism>
<dbReference type="Proteomes" id="UP000193334">
    <property type="component" value="Chromosome"/>
</dbReference>
<evidence type="ECO:0000259" key="3">
    <source>
        <dbReference type="Pfam" id="PF00881"/>
    </source>
</evidence>
<dbReference type="OrthoDB" id="9812105at2"/>
<keyword evidence="2 4" id="KW-0560">Oxidoreductase</keyword>
<dbReference type="STRING" id="1941349.STSP1_02333"/>
<dbReference type="KEGG" id="pbp:STSP1_02333"/>
<feature type="domain" description="Nitroreductase" evidence="3">
    <location>
        <begin position="82"/>
        <end position="153"/>
    </location>
</feature>
<protein>
    <submittedName>
        <fullName evidence="4">NADPH-flavin oxidoreductase</fullName>
        <ecNumber evidence="4">1.6.99.-</ecNumber>
    </submittedName>
</protein>
<sequence>MDLFEAFKKRHSYRKDFTDEKVSRYMLEKIVEAGILAPSGKNEQTTQFVVVDDEEKVKEIASISGGRKAFHTASAYIVCLIDREPEPILKDMNFQVEDCAAAVENMLLAVTSFGLASVWIDGWLRVEGRNEKVCEILGIPKNKIARVILPIGYPAEKPEGPEKLGINERASFNTYDLS</sequence>
<proteinExistence type="inferred from homology"/>
<name>A0A1W6LQ62_9BACT</name>
<evidence type="ECO:0000256" key="1">
    <source>
        <dbReference type="ARBA" id="ARBA00007118"/>
    </source>
</evidence>
<dbReference type="AlphaFoldDB" id="A0A1W6LQ62"/>
<feature type="domain" description="Nitroreductase" evidence="3">
    <location>
        <begin position="8"/>
        <end position="62"/>
    </location>
</feature>
<dbReference type="PANTHER" id="PTHR43673">
    <property type="entry name" value="NAD(P)H NITROREDUCTASE YDGI-RELATED"/>
    <property type="match status" value="1"/>
</dbReference>
<dbReference type="PANTHER" id="PTHR43673:SF10">
    <property type="entry name" value="NADH DEHYDROGENASE_NAD(P)H NITROREDUCTASE XCC3605-RELATED"/>
    <property type="match status" value="1"/>
</dbReference>
<dbReference type="InterPro" id="IPR000415">
    <property type="entry name" value="Nitroreductase-like"/>
</dbReference>
<dbReference type="InterPro" id="IPR029479">
    <property type="entry name" value="Nitroreductase"/>
</dbReference>
<keyword evidence="5" id="KW-1185">Reference proteome</keyword>
<reference evidence="5" key="1">
    <citation type="submission" date="2017-04" db="EMBL/GenBank/DDBJ databases">
        <title>Comparative genomics and description of representatives of a novel lineage of planctomycetes thriving in anoxic sediments.</title>
        <authorList>
            <person name="Spring S."/>
            <person name="Bunk B."/>
            <person name="Sproer C."/>
        </authorList>
    </citation>
    <scope>NUCLEOTIDE SEQUENCE [LARGE SCALE GENOMIC DNA]</scope>
    <source>
        <strain evidence="5">ST-PulAB-D4</strain>
    </source>
</reference>
<dbReference type="EMBL" id="CP021023">
    <property type="protein sequence ID" value="ARN57907.1"/>
    <property type="molecule type" value="Genomic_DNA"/>
</dbReference>
<dbReference type="Gene3D" id="3.40.109.10">
    <property type="entry name" value="NADH Oxidase"/>
    <property type="match status" value="1"/>
</dbReference>
<dbReference type="GO" id="GO:0016491">
    <property type="term" value="F:oxidoreductase activity"/>
    <property type="evidence" value="ECO:0007669"/>
    <property type="project" value="UniProtKB-KW"/>
</dbReference>
<dbReference type="SUPFAM" id="SSF55469">
    <property type="entry name" value="FMN-dependent nitroreductase-like"/>
    <property type="match status" value="1"/>
</dbReference>
<dbReference type="RefSeq" id="WP_085756522.1">
    <property type="nucleotide sequence ID" value="NZ_CP021023.1"/>
</dbReference>
<evidence type="ECO:0000313" key="4">
    <source>
        <dbReference type="EMBL" id="ARN57907.1"/>
    </source>
</evidence>
<dbReference type="EC" id="1.6.99.-" evidence="4"/>
<dbReference type="Pfam" id="PF00881">
    <property type="entry name" value="Nitroreductase"/>
    <property type="match status" value="2"/>
</dbReference>
<gene>
    <name evidence="4" type="primary">frp</name>
    <name evidence="4" type="ORF">STSP1_02333</name>
</gene>
<comment type="similarity">
    <text evidence="1">Belongs to the nitroreductase family.</text>
</comment>
<evidence type="ECO:0000313" key="5">
    <source>
        <dbReference type="Proteomes" id="UP000193334"/>
    </source>
</evidence>
<evidence type="ECO:0000256" key="2">
    <source>
        <dbReference type="ARBA" id="ARBA00023002"/>
    </source>
</evidence>
<accession>A0A1W6LQ62</accession>